<evidence type="ECO:0000256" key="1">
    <source>
        <dbReference type="SAM" id="MobiDB-lite"/>
    </source>
</evidence>
<proteinExistence type="predicted"/>
<protein>
    <submittedName>
        <fullName evidence="2">Uncharacterized protein</fullName>
    </submittedName>
</protein>
<evidence type="ECO:0000313" key="3">
    <source>
        <dbReference type="Proteomes" id="UP000248134"/>
    </source>
</evidence>
<name>A0A323UAS7_RHOPL</name>
<evidence type="ECO:0000313" key="2">
    <source>
        <dbReference type="EMBL" id="PZA09905.1"/>
    </source>
</evidence>
<comment type="caution">
    <text evidence="2">The sequence shown here is derived from an EMBL/GenBank/DDBJ whole genome shotgun (WGS) entry which is preliminary data.</text>
</comment>
<accession>A0A323UAS7</accession>
<gene>
    <name evidence="2" type="ORF">DNX69_21425</name>
</gene>
<organism evidence="2 3">
    <name type="scientific">Rhodopseudomonas palustris</name>
    <dbReference type="NCBI Taxonomy" id="1076"/>
    <lineage>
        <taxon>Bacteria</taxon>
        <taxon>Pseudomonadati</taxon>
        <taxon>Pseudomonadota</taxon>
        <taxon>Alphaproteobacteria</taxon>
        <taxon>Hyphomicrobiales</taxon>
        <taxon>Nitrobacteraceae</taxon>
        <taxon>Rhodopseudomonas</taxon>
    </lineage>
</organism>
<reference evidence="2 3" key="1">
    <citation type="submission" date="2018-06" db="EMBL/GenBank/DDBJ databases">
        <title>Draft Whole-Genome Sequence of the purple photosynthetic bacterium Rhodospeudomonas palustris XCP.</title>
        <authorList>
            <person name="Rayyan A."/>
            <person name="Meyer T.E."/>
            <person name="Kyndt J.A."/>
        </authorList>
    </citation>
    <scope>NUCLEOTIDE SEQUENCE [LARGE SCALE GENOMIC DNA]</scope>
    <source>
        <strain evidence="2 3">XCP</strain>
    </source>
</reference>
<dbReference type="EMBL" id="QKQS01000026">
    <property type="protein sequence ID" value="PZA09905.1"/>
    <property type="molecule type" value="Genomic_DNA"/>
</dbReference>
<feature type="compositionally biased region" description="Pro residues" evidence="1">
    <location>
        <begin position="55"/>
        <end position="67"/>
    </location>
</feature>
<sequence>MSRVITHGQVKRVSETDAYAVPVESLTFPTLAPVGPLPPAGTTGVLITQRVPNTPYTPAPPPPPPVPANQTIIYEDGNNNNTIYMRVASVVGPAKYNMVVL</sequence>
<dbReference type="Proteomes" id="UP000248134">
    <property type="component" value="Unassembled WGS sequence"/>
</dbReference>
<dbReference type="RefSeq" id="WP_110788011.1">
    <property type="nucleotide sequence ID" value="NZ_QKQS01000026.1"/>
</dbReference>
<dbReference type="OrthoDB" id="8141204at2"/>
<dbReference type="AlphaFoldDB" id="A0A323UAS7"/>
<feature type="region of interest" description="Disordered" evidence="1">
    <location>
        <begin position="50"/>
        <end position="69"/>
    </location>
</feature>